<accession>A0ACC1QC22</accession>
<evidence type="ECO:0000313" key="2">
    <source>
        <dbReference type="Proteomes" id="UP001144978"/>
    </source>
</evidence>
<gene>
    <name evidence="1" type="ORF">NUW54_g33</name>
</gene>
<dbReference type="EMBL" id="JANSHE010000004">
    <property type="protein sequence ID" value="KAJ3019612.1"/>
    <property type="molecule type" value="Genomic_DNA"/>
</dbReference>
<reference evidence="1" key="1">
    <citation type="submission" date="2022-08" db="EMBL/GenBank/DDBJ databases">
        <title>Genome Sequence of Pycnoporus sanguineus.</title>
        <authorList>
            <person name="Buettner E."/>
        </authorList>
    </citation>
    <scope>NUCLEOTIDE SEQUENCE</scope>
    <source>
        <strain evidence="1">CG-C14</strain>
    </source>
</reference>
<dbReference type="Proteomes" id="UP001144978">
    <property type="component" value="Unassembled WGS sequence"/>
</dbReference>
<sequence>MLKSLLEAYRESHDVGLSPHRSKRFCPRNAANLSVFKAPKGEQQADATIQGTNDAELEWIKRQAEIAEQKREELTPAWLAEYELQQRLLATPELSTSSNDESAKQPDNMSQDATSDTTTPTEKPSS</sequence>
<keyword evidence="2" id="KW-1185">Reference proteome</keyword>
<evidence type="ECO:0000313" key="1">
    <source>
        <dbReference type="EMBL" id="KAJ3019612.1"/>
    </source>
</evidence>
<comment type="caution">
    <text evidence="1">The sequence shown here is derived from an EMBL/GenBank/DDBJ whole genome shotgun (WGS) entry which is preliminary data.</text>
</comment>
<organism evidence="1 2">
    <name type="scientific">Trametes sanguinea</name>
    <dbReference type="NCBI Taxonomy" id="158606"/>
    <lineage>
        <taxon>Eukaryota</taxon>
        <taxon>Fungi</taxon>
        <taxon>Dikarya</taxon>
        <taxon>Basidiomycota</taxon>
        <taxon>Agaricomycotina</taxon>
        <taxon>Agaricomycetes</taxon>
        <taxon>Polyporales</taxon>
        <taxon>Polyporaceae</taxon>
        <taxon>Trametes</taxon>
    </lineage>
</organism>
<protein>
    <submittedName>
        <fullName evidence="1">Uncharacterized protein</fullName>
    </submittedName>
</protein>
<proteinExistence type="predicted"/>
<name>A0ACC1QC22_9APHY</name>